<dbReference type="AlphaFoldDB" id="A0A2J6QJB8"/>
<dbReference type="OrthoDB" id="10664707at2759"/>
<reference evidence="2 3" key="1">
    <citation type="submission" date="2016-05" db="EMBL/GenBank/DDBJ databases">
        <title>A degradative enzymes factory behind the ericoid mycorrhizal symbiosis.</title>
        <authorList>
            <consortium name="DOE Joint Genome Institute"/>
            <person name="Martino E."/>
            <person name="Morin E."/>
            <person name="Grelet G."/>
            <person name="Kuo A."/>
            <person name="Kohler A."/>
            <person name="Daghino S."/>
            <person name="Barry K."/>
            <person name="Choi C."/>
            <person name="Cichocki N."/>
            <person name="Clum A."/>
            <person name="Copeland A."/>
            <person name="Hainaut M."/>
            <person name="Haridas S."/>
            <person name="Labutti K."/>
            <person name="Lindquist E."/>
            <person name="Lipzen A."/>
            <person name="Khouja H.-R."/>
            <person name="Murat C."/>
            <person name="Ohm R."/>
            <person name="Olson A."/>
            <person name="Spatafora J."/>
            <person name="Veneault-Fourrey C."/>
            <person name="Henrissat B."/>
            <person name="Grigoriev I."/>
            <person name="Martin F."/>
            <person name="Perotto S."/>
        </authorList>
    </citation>
    <scope>NUCLEOTIDE SEQUENCE [LARGE SCALE GENOMIC DNA]</scope>
    <source>
        <strain evidence="2 3">UAMH 7357</strain>
    </source>
</reference>
<keyword evidence="3" id="KW-1185">Reference proteome</keyword>
<protein>
    <submittedName>
        <fullName evidence="2">Uncharacterized protein</fullName>
    </submittedName>
</protein>
<dbReference type="Proteomes" id="UP000235672">
    <property type="component" value="Unassembled WGS sequence"/>
</dbReference>
<name>A0A2J6QJB8_9HELO</name>
<feature type="region of interest" description="Disordered" evidence="1">
    <location>
        <begin position="179"/>
        <end position="211"/>
    </location>
</feature>
<organism evidence="2 3">
    <name type="scientific">Hyaloscypha hepaticicola</name>
    <dbReference type="NCBI Taxonomy" id="2082293"/>
    <lineage>
        <taxon>Eukaryota</taxon>
        <taxon>Fungi</taxon>
        <taxon>Dikarya</taxon>
        <taxon>Ascomycota</taxon>
        <taxon>Pezizomycotina</taxon>
        <taxon>Leotiomycetes</taxon>
        <taxon>Helotiales</taxon>
        <taxon>Hyaloscyphaceae</taxon>
        <taxon>Hyaloscypha</taxon>
    </lineage>
</organism>
<evidence type="ECO:0000256" key="1">
    <source>
        <dbReference type="SAM" id="MobiDB-lite"/>
    </source>
</evidence>
<proteinExistence type="predicted"/>
<feature type="region of interest" description="Disordered" evidence="1">
    <location>
        <begin position="124"/>
        <end position="149"/>
    </location>
</feature>
<accession>A0A2J6QJB8</accession>
<feature type="compositionally biased region" description="Low complexity" evidence="1">
    <location>
        <begin position="200"/>
        <end position="209"/>
    </location>
</feature>
<sequence>MTPLTKFMGSLTFELRNMMIPQRMLSLPPSFRDLQTSTPSTAPFQGKVPLWSPESSPLYEFWFPSPSYASLWELLEGWFPEDMSYNWEIGKYVGEKAYREFLLRWKEREEGQFLWEKEAEKEREVDDVCHGGNIPDYETQDDEEGDAPTEKKVEVALRPEATLTYFKLALRSLHRSLTTEHTLTETTTPQAKKGGGGNLSTSTPPSTTSKLDSALVTTVDLNAHLNIPEDSTTQ</sequence>
<evidence type="ECO:0000313" key="2">
    <source>
        <dbReference type="EMBL" id="PMD26356.1"/>
    </source>
</evidence>
<feature type="compositionally biased region" description="Acidic residues" evidence="1">
    <location>
        <begin position="138"/>
        <end position="147"/>
    </location>
</feature>
<dbReference type="EMBL" id="KZ613468">
    <property type="protein sequence ID" value="PMD26356.1"/>
    <property type="molecule type" value="Genomic_DNA"/>
</dbReference>
<evidence type="ECO:0000313" key="3">
    <source>
        <dbReference type="Proteomes" id="UP000235672"/>
    </source>
</evidence>
<gene>
    <name evidence="2" type="ORF">NA56DRAFT_698534</name>
</gene>
<feature type="compositionally biased region" description="Low complexity" evidence="1">
    <location>
        <begin position="179"/>
        <end position="188"/>
    </location>
</feature>